<dbReference type="SMART" id="SM00360">
    <property type="entry name" value="RRM"/>
    <property type="match status" value="1"/>
</dbReference>
<dbReference type="GO" id="GO:0005634">
    <property type="term" value="C:nucleus"/>
    <property type="evidence" value="ECO:0007669"/>
    <property type="project" value="TreeGrafter"/>
</dbReference>
<dbReference type="FunCoup" id="K0KNS2">
    <property type="interactions" value="1152"/>
</dbReference>
<dbReference type="InParanoid" id="K0KNS2"/>
<accession>K0KNS2</accession>
<dbReference type="AlphaFoldDB" id="K0KNS2"/>
<keyword evidence="1 2" id="KW-0694">RNA-binding</keyword>
<dbReference type="EMBL" id="CAIF01000065">
    <property type="protein sequence ID" value="CCH43049.1"/>
    <property type="molecule type" value="Genomic_DNA"/>
</dbReference>
<organism evidence="5 6">
    <name type="scientific">Wickerhamomyces ciferrii (strain ATCC 14091 / BCRC 22168 / CBS 111 / JCM 3599 / NBRC 0793 / NRRL Y-1031 F-60-10)</name>
    <name type="common">Yeast</name>
    <name type="synonym">Pichia ciferrii</name>
    <dbReference type="NCBI Taxonomy" id="1206466"/>
    <lineage>
        <taxon>Eukaryota</taxon>
        <taxon>Fungi</taxon>
        <taxon>Dikarya</taxon>
        <taxon>Ascomycota</taxon>
        <taxon>Saccharomycotina</taxon>
        <taxon>Saccharomycetes</taxon>
        <taxon>Phaffomycetales</taxon>
        <taxon>Wickerhamomycetaceae</taxon>
        <taxon>Wickerhamomyces</taxon>
    </lineage>
</organism>
<reference evidence="5 6" key="1">
    <citation type="journal article" date="2012" name="Eukaryot. Cell">
        <title>Draft genome sequence of Wickerhamomyces ciferrii NRRL Y-1031 F-60-10.</title>
        <authorList>
            <person name="Schneider J."/>
            <person name="Andrea H."/>
            <person name="Blom J."/>
            <person name="Jaenicke S."/>
            <person name="Ruckert C."/>
            <person name="Schorsch C."/>
            <person name="Szczepanowski R."/>
            <person name="Farwick M."/>
            <person name="Goesmann A."/>
            <person name="Puhler A."/>
            <person name="Schaffer S."/>
            <person name="Tauch A."/>
            <person name="Kohler T."/>
            <person name="Brinkrolf K."/>
        </authorList>
    </citation>
    <scope>NUCLEOTIDE SEQUENCE [LARGE SCALE GENOMIC DNA]</scope>
    <source>
        <strain evidence="6">ATCC 14091 / BCRC 22168 / CBS 111 / JCM 3599 / NBRC 0793 / NRRL Y-1031 F-60-10</strain>
    </source>
</reference>
<name>K0KNS2_WICCF</name>
<dbReference type="Proteomes" id="UP000009328">
    <property type="component" value="Unassembled WGS sequence"/>
</dbReference>
<dbReference type="InterPro" id="IPR000504">
    <property type="entry name" value="RRM_dom"/>
</dbReference>
<feature type="region of interest" description="Disordered" evidence="3">
    <location>
        <begin position="1"/>
        <end position="58"/>
    </location>
</feature>
<keyword evidence="6" id="KW-1185">Reference proteome</keyword>
<proteinExistence type="predicted"/>
<evidence type="ECO:0000256" key="2">
    <source>
        <dbReference type="PROSITE-ProRule" id="PRU00176"/>
    </source>
</evidence>
<dbReference type="HOGENOM" id="CLU_052367_2_1_1"/>
<feature type="compositionally biased region" description="Basic residues" evidence="3">
    <location>
        <begin position="15"/>
        <end position="26"/>
    </location>
</feature>
<dbReference type="PANTHER" id="PTHR19965:SF35">
    <property type="entry name" value="RNA ANNEALING PROTEIN YRA1"/>
    <property type="match status" value="1"/>
</dbReference>
<dbReference type="GO" id="GO:0003729">
    <property type="term" value="F:mRNA binding"/>
    <property type="evidence" value="ECO:0007669"/>
    <property type="project" value="TreeGrafter"/>
</dbReference>
<dbReference type="PANTHER" id="PTHR19965">
    <property type="entry name" value="RNA AND EXPORT FACTOR BINDING PROTEIN"/>
    <property type="match status" value="1"/>
</dbReference>
<protein>
    <submittedName>
        <fullName evidence="5">RNA annealing protein</fullName>
    </submittedName>
</protein>
<feature type="compositionally biased region" description="Basic residues" evidence="3">
    <location>
        <begin position="197"/>
        <end position="208"/>
    </location>
</feature>
<feature type="compositionally biased region" description="Low complexity" evidence="3">
    <location>
        <begin position="187"/>
        <end position="196"/>
    </location>
</feature>
<dbReference type="Gene3D" id="3.30.70.330">
    <property type="match status" value="1"/>
</dbReference>
<feature type="domain" description="RRM" evidence="4">
    <location>
        <begin position="66"/>
        <end position="146"/>
    </location>
</feature>
<evidence type="ECO:0000256" key="3">
    <source>
        <dbReference type="SAM" id="MobiDB-lite"/>
    </source>
</evidence>
<gene>
    <name evidence="5" type="primary">YRA1</name>
    <name evidence="5" type="ORF">BN7_2596</name>
</gene>
<evidence type="ECO:0000313" key="5">
    <source>
        <dbReference type="EMBL" id="CCH43049.1"/>
    </source>
</evidence>
<dbReference type="InterPro" id="IPR012677">
    <property type="entry name" value="Nucleotide-bd_a/b_plait_sf"/>
</dbReference>
<evidence type="ECO:0000259" key="4">
    <source>
        <dbReference type="PROSITE" id="PS50102"/>
    </source>
</evidence>
<dbReference type="PROSITE" id="PS50102">
    <property type="entry name" value="RRM"/>
    <property type="match status" value="1"/>
</dbReference>
<sequence length="226" mass="24241">MSALDQSLDEILSSKPKRQFNKKKAPVAKARVGKQVGKQAGKPVKKTPTGPAPKRDSSVLDASYANKVVVYHLPRDIKQDAIKDFFASQVGGVASVGLSYNEKGQSKGIATIIFKSAANASKAVEKYNGAPIDGGSQKLKLELIIDPTKRPLSSRIAANVPTTQPKGPKGLKAGSKKGGEKTISTSNKPNQNGAKKQANKPKNKKPAKKTLEELDQEMSDYFEKKD</sequence>
<comment type="caution">
    <text evidence="5">The sequence shown here is derived from an EMBL/GenBank/DDBJ whole genome shotgun (WGS) entry which is preliminary data.</text>
</comment>
<evidence type="ECO:0000256" key="1">
    <source>
        <dbReference type="ARBA" id="ARBA00022884"/>
    </source>
</evidence>
<dbReference type="STRING" id="1206466.K0KNS2"/>
<dbReference type="InterPro" id="IPR051229">
    <property type="entry name" value="ALYREF_mRNA_export"/>
</dbReference>
<dbReference type="SUPFAM" id="SSF54928">
    <property type="entry name" value="RNA-binding domain, RBD"/>
    <property type="match status" value="1"/>
</dbReference>
<feature type="region of interest" description="Disordered" evidence="3">
    <location>
        <begin position="152"/>
        <end position="226"/>
    </location>
</feature>
<dbReference type="InterPro" id="IPR035979">
    <property type="entry name" value="RBD_domain_sf"/>
</dbReference>
<dbReference type="Pfam" id="PF00076">
    <property type="entry name" value="RRM_1"/>
    <property type="match status" value="1"/>
</dbReference>
<dbReference type="eggNOG" id="KOG0533">
    <property type="taxonomic scope" value="Eukaryota"/>
</dbReference>
<evidence type="ECO:0000313" key="6">
    <source>
        <dbReference type="Proteomes" id="UP000009328"/>
    </source>
</evidence>